<sequence length="88" mass="10410">MKSYEFELEIVEDTRNEGAYFIRETFSTHRKTLHRAANLEKARNKEASLHNKLVERIERLDEREDERLSLLIDESDSGSGLTWGDLIW</sequence>
<comment type="caution">
    <text evidence="1">The sequence shown here is derived from an EMBL/GenBank/DDBJ whole genome shotgun (WGS) entry which is preliminary data.</text>
</comment>
<evidence type="ECO:0000313" key="2">
    <source>
        <dbReference type="Proteomes" id="UP001244297"/>
    </source>
</evidence>
<dbReference type="Proteomes" id="UP001244297">
    <property type="component" value="Unassembled WGS sequence"/>
</dbReference>
<evidence type="ECO:0000313" key="1">
    <source>
        <dbReference type="EMBL" id="MDN3573591.1"/>
    </source>
</evidence>
<protein>
    <submittedName>
        <fullName evidence="1">Uncharacterized protein</fullName>
    </submittedName>
</protein>
<dbReference type="RefSeq" id="WP_238291049.1">
    <property type="nucleotide sequence ID" value="NZ_BPQS01000031.1"/>
</dbReference>
<organism evidence="1 2">
    <name type="scientific">Methylobacterium longum</name>
    <dbReference type="NCBI Taxonomy" id="767694"/>
    <lineage>
        <taxon>Bacteria</taxon>
        <taxon>Pseudomonadati</taxon>
        <taxon>Pseudomonadota</taxon>
        <taxon>Alphaproteobacteria</taxon>
        <taxon>Hyphomicrobiales</taxon>
        <taxon>Methylobacteriaceae</taxon>
        <taxon>Methylobacterium</taxon>
    </lineage>
</organism>
<accession>A0ABT8AUN8</accession>
<gene>
    <name evidence="1" type="ORF">QWZ18_23590</name>
</gene>
<name>A0ABT8AUN8_9HYPH</name>
<reference evidence="2" key="1">
    <citation type="journal article" date="2019" name="Int. J. Syst. Evol. Microbiol.">
        <title>The Global Catalogue of Microorganisms (GCM) 10K type strain sequencing project: providing services to taxonomists for standard genome sequencing and annotation.</title>
        <authorList>
            <consortium name="The Broad Institute Genomics Platform"/>
            <consortium name="The Broad Institute Genome Sequencing Center for Infectious Disease"/>
            <person name="Wu L."/>
            <person name="Ma J."/>
        </authorList>
    </citation>
    <scope>NUCLEOTIDE SEQUENCE [LARGE SCALE GENOMIC DNA]</scope>
    <source>
        <strain evidence="2">CECT 7806</strain>
    </source>
</reference>
<dbReference type="EMBL" id="JAUFPT010000078">
    <property type="protein sequence ID" value="MDN3573591.1"/>
    <property type="molecule type" value="Genomic_DNA"/>
</dbReference>
<proteinExistence type="predicted"/>
<keyword evidence="2" id="KW-1185">Reference proteome</keyword>